<keyword evidence="3" id="KW-1185">Reference proteome</keyword>
<dbReference type="GO" id="GO:0016887">
    <property type="term" value="F:ATP hydrolysis activity"/>
    <property type="evidence" value="ECO:0007669"/>
    <property type="project" value="InterPro"/>
</dbReference>
<feature type="domain" description="ATPase AAA-type core" evidence="1">
    <location>
        <begin position="58"/>
        <end position="151"/>
    </location>
</feature>
<accession>A0A069QPB5</accession>
<dbReference type="SUPFAM" id="SSF52540">
    <property type="entry name" value="P-loop containing nucleoside triphosphate hydrolases"/>
    <property type="match status" value="1"/>
</dbReference>
<evidence type="ECO:0000313" key="3">
    <source>
        <dbReference type="Proteomes" id="UP000027442"/>
    </source>
</evidence>
<dbReference type="Pfam" id="PF13304">
    <property type="entry name" value="AAA_21"/>
    <property type="match status" value="2"/>
</dbReference>
<dbReference type="AlphaFoldDB" id="A0A069QPB5"/>
<evidence type="ECO:0000313" key="2">
    <source>
        <dbReference type="EMBL" id="KDR51656.1"/>
    </source>
</evidence>
<dbReference type="PANTHER" id="PTHR40396:SF1">
    <property type="entry name" value="ATPASE AAA-TYPE CORE DOMAIN-CONTAINING PROTEIN"/>
    <property type="match status" value="1"/>
</dbReference>
<dbReference type="InterPro" id="IPR027417">
    <property type="entry name" value="P-loop_NTPase"/>
</dbReference>
<dbReference type="HOGENOM" id="CLU_046693_2_0_10"/>
<dbReference type="eggNOG" id="COG1106">
    <property type="taxonomic scope" value="Bacteria"/>
</dbReference>
<evidence type="ECO:0000259" key="1">
    <source>
        <dbReference type="Pfam" id="PF13304"/>
    </source>
</evidence>
<dbReference type="Proteomes" id="UP000027442">
    <property type="component" value="Unassembled WGS sequence"/>
</dbReference>
<reference evidence="2 3" key="1">
    <citation type="submission" date="2013-08" db="EMBL/GenBank/DDBJ databases">
        <authorList>
            <person name="Weinstock G."/>
            <person name="Sodergren E."/>
            <person name="Wylie T."/>
            <person name="Fulton L."/>
            <person name="Fulton R."/>
            <person name="Fronick C."/>
            <person name="O'Laughlin M."/>
            <person name="Godfrey J."/>
            <person name="Miner T."/>
            <person name="Herter B."/>
            <person name="Appelbaum E."/>
            <person name="Cordes M."/>
            <person name="Lek S."/>
            <person name="Wollam A."/>
            <person name="Pepin K.H."/>
            <person name="Palsikar V.B."/>
            <person name="Mitreva M."/>
            <person name="Wilson R.K."/>
        </authorList>
    </citation>
    <scope>NUCLEOTIDE SEQUENCE [LARGE SCALE GENOMIC DNA]</scope>
    <source>
        <strain evidence="2 3">ATCC 15930</strain>
    </source>
</reference>
<feature type="domain" description="ATPase AAA-type core" evidence="1">
    <location>
        <begin position="276"/>
        <end position="380"/>
    </location>
</feature>
<organism evidence="2 3">
    <name type="scientific">Hoylesella loescheii DSM 19665 = JCM 12249 = ATCC 15930</name>
    <dbReference type="NCBI Taxonomy" id="1122985"/>
    <lineage>
        <taxon>Bacteria</taxon>
        <taxon>Pseudomonadati</taxon>
        <taxon>Bacteroidota</taxon>
        <taxon>Bacteroidia</taxon>
        <taxon>Bacteroidales</taxon>
        <taxon>Prevotellaceae</taxon>
        <taxon>Hoylesella</taxon>
    </lineage>
</organism>
<dbReference type="EMBL" id="JNGW01000097">
    <property type="protein sequence ID" value="KDR51656.1"/>
    <property type="molecule type" value="Genomic_DNA"/>
</dbReference>
<dbReference type="PANTHER" id="PTHR40396">
    <property type="entry name" value="ATPASE-LIKE PROTEIN"/>
    <property type="match status" value="1"/>
</dbReference>
<name>A0A069QPB5_HOYLO</name>
<dbReference type="PATRIC" id="fig|1122985.7.peg.2346"/>
<sequence>MNVANISTFQLMAMIQELTIKNFLSFKEATTFSFEATNDKTLEDYQVVQIGSTRLLRFALVYGANASGKSNLLAAFEFLHSFWFSKKHAKDEAIGAQPFMLDQTTPNEPSSFELVFFVGDVKYKYEVVLDNKLVYSERLSYYKTTQPTLLLNRTLDNGVSVVKLQANLKVSKAALEELSLKCLPNMSFFAAKEMVNVAIPFVDEVLDWMEIIDLMCVVRPETDVFSLAAKSVSDDNLLKDFLLRFMQHSDFNITEIIVKREKGPLSDEMFKNLLHDKRLSDGAKQMLLDGWAPSRINVNFKHEVITARGKETYFLPSNVQSAGTRRGFGIETEIYHACVLESFLTIDEIESSLHPELVEFILTRFLQKEGRSQLLITTHYDPLLDEVDDMFRKDMVWFTEKGEDGATKLYSLADFKGLNKISSFRKFYRNGRFGALPNIG</sequence>
<protein>
    <recommendedName>
        <fullName evidence="1">ATPase AAA-type core domain-containing protein</fullName>
    </recommendedName>
</protein>
<dbReference type="GO" id="GO:0005524">
    <property type="term" value="F:ATP binding"/>
    <property type="evidence" value="ECO:0007669"/>
    <property type="project" value="InterPro"/>
</dbReference>
<gene>
    <name evidence="2" type="ORF">HMPREF1991_02266</name>
</gene>
<proteinExistence type="predicted"/>
<dbReference type="InterPro" id="IPR003959">
    <property type="entry name" value="ATPase_AAA_core"/>
</dbReference>
<dbReference type="Gene3D" id="3.40.50.300">
    <property type="entry name" value="P-loop containing nucleotide triphosphate hydrolases"/>
    <property type="match status" value="2"/>
</dbReference>
<comment type="caution">
    <text evidence="2">The sequence shown here is derived from an EMBL/GenBank/DDBJ whole genome shotgun (WGS) entry which is preliminary data.</text>
</comment>